<accession>A0ABD5T420</accession>
<evidence type="ECO:0000256" key="1">
    <source>
        <dbReference type="SAM" id="MobiDB-lite"/>
    </source>
</evidence>
<evidence type="ECO:0000313" key="3">
    <source>
        <dbReference type="Proteomes" id="UP001596274"/>
    </source>
</evidence>
<feature type="region of interest" description="Disordered" evidence="1">
    <location>
        <begin position="46"/>
        <end position="77"/>
    </location>
</feature>
<dbReference type="Proteomes" id="UP001596274">
    <property type="component" value="Unassembled WGS sequence"/>
</dbReference>
<name>A0ABD5T420_9EURY</name>
<dbReference type="AlphaFoldDB" id="A0ABD5T420"/>
<protein>
    <submittedName>
        <fullName evidence="2">Uncharacterized protein</fullName>
    </submittedName>
</protein>
<gene>
    <name evidence="2" type="ORF">ACFQDD_02065</name>
</gene>
<organism evidence="2 3">
    <name type="scientific">Halorubrum pallidum</name>
    <dbReference type="NCBI Taxonomy" id="1526114"/>
    <lineage>
        <taxon>Archaea</taxon>
        <taxon>Methanobacteriati</taxon>
        <taxon>Methanobacteriota</taxon>
        <taxon>Stenosarchaea group</taxon>
        <taxon>Halobacteria</taxon>
        <taxon>Halobacteriales</taxon>
        <taxon>Haloferacaceae</taxon>
        <taxon>Halorubrum</taxon>
    </lineage>
</organism>
<reference evidence="2 3" key="1">
    <citation type="journal article" date="2019" name="Int. J. Syst. Evol. Microbiol.">
        <title>The Global Catalogue of Microorganisms (GCM) 10K type strain sequencing project: providing services to taxonomists for standard genome sequencing and annotation.</title>
        <authorList>
            <consortium name="The Broad Institute Genomics Platform"/>
            <consortium name="The Broad Institute Genome Sequencing Center for Infectious Disease"/>
            <person name="Wu L."/>
            <person name="Ma J."/>
        </authorList>
    </citation>
    <scope>NUCLEOTIDE SEQUENCE [LARGE SCALE GENOMIC DNA]</scope>
    <source>
        <strain evidence="2 3">PJ61</strain>
    </source>
</reference>
<keyword evidence="3" id="KW-1185">Reference proteome</keyword>
<evidence type="ECO:0000313" key="2">
    <source>
        <dbReference type="EMBL" id="MFC6770321.1"/>
    </source>
</evidence>
<sequence length="77" mass="8673">MSDGDVPEFDWWPTGAKVRYVWECNCDYCRWLFDRLKSNAGYDYGSETEATASQSDGPDPEATPPSGIAPLTEFEDK</sequence>
<proteinExistence type="predicted"/>
<comment type="caution">
    <text evidence="2">The sequence shown here is derived from an EMBL/GenBank/DDBJ whole genome shotgun (WGS) entry which is preliminary data.</text>
</comment>
<dbReference type="EMBL" id="JBHSWT010000043">
    <property type="protein sequence ID" value="MFC6770321.1"/>
    <property type="molecule type" value="Genomic_DNA"/>
</dbReference>